<dbReference type="Proteomes" id="UP000886520">
    <property type="component" value="Chromosome 14"/>
</dbReference>
<name>A0A9D4ZE36_ADICA</name>
<sequence>MDSHRASIKLQDDVMRVLFQGLGSVSEGNEKCLAKLLAEKSNDWNGSLNDFKTPSNFSGILKLYKDKGMVIPQEWKLCLGSESHPHEPQVFPPSKEDADRDTSMCVCIDGVRSRHRERDFLVCCERCSKCSKSRKEMMPFLYTSLIDQLRCLCQSEEYCHDFLSMWRARERWLGKEPSQHPEFMQEVWDGEKMRIYHDFWNPGAFWEAPVVCQNDKCKMTYRAFPKCLSSKELIRS</sequence>
<dbReference type="EMBL" id="JABFUD020000014">
    <property type="protein sequence ID" value="KAI5070030.1"/>
    <property type="molecule type" value="Genomic_DNA"/>
</dbReference>
<reference evidence="1" key="1">
    <citation type="submission" date="2021-01" db="EMBL/GenBank/DDBJ databases">
        <title>Adiantum capillus-veneris genome.</title>
        <authorList>
            <person name="Fang Y."/>
            <person name="Liao Q."/>
        </authorList>
    </citation>
    <scope>NUCLEOTIDE SEQUENCE</scope>
    <source>
        <strain evidence="1">H3</strain>
        <tissue evidence="1">Leaf</tissue>
    </source>
</reference>
<dbReference type="OrthoDB" id="1990766at2759"/>
<protein>
    <submittedName>
        <fullName evidence="1">Uncharacterized protein</fullName>
    </submittedName>
</protein>
<accession>A0A9D4ZE36</accession>
<evidence type="ECO:0000313" key="1">
    <source>
        <dbReference type="EMBL" id="KAI5070030.1"/>
    </source>
</evidence>
<evidence type="ECO:0000313" key="2">
    <source>
        <dbReference type="Proteomes" id="UP000886520"/>
    </source>
</evidence>
<keyword evidence="2" id="KW-1185">Reference proteome</keyword>
<comment type="caution">
    <text evidence="1">The sequence shown here is derived from an EMBL/GenBank/DDBJ whole genome shotgun (WGS) entry which is preliminary data.</text>
</comment>
<dbReference type="AlphaFoldDB" id="A0A9D4ZE36"/>
<organism evidence="1 2">
    <name type="scientific">Adiantum capillus-veneris</name>
    <name type="common">Maidenhair fern</name>
    <dbReference type="NCBI Taxonomy" id="13818"/>
    <lineage>
        <taxon>Eukaryota</taxon>
        <taxon>Viridiplantae</taxon>
        <taxon>Streptophyta</taxon>
        <taxon>Embryophyta</taxon>
        <taxon>Tracheophyta</taxon>
        <taxon>Polypodiopsida</taxon>
        <taxon>Polypodiidae</taxon>
        <taxon>Polypodiales</taxon>
        <taxon>Pteridineae</taxon>
        <taxon>Pteridaceae</taxon>
        <taxon>Vittarioideae</taxon>
        <taxon>Adiantum</taxon>
    </lineage>
</organism>
<gene>
    <name evidence="1" type="ORF">GOP47_0014373</name>
</gene>
<proteinExistence type="predicted"/>